<keyword evidence="5" id="KW-1185">Reference proteome</keyword>
<dbReference type="SUPFAM" id="SSF48300">
    <property type="entry name" value="Ribosomal protein L7/12, oligomerisation (N-terminal) domain"/>
    <property type="match status" value="1"/>
</dbReference>
<dbReference type="GO" id="GO:1990904">
    <property type="term" value="C:ribonucleoprotein complex"/>
    <property type="evidence" value="ECO:0007669"/>
    <property type="project" value="UniProtKB-KW"/>
</dbReference>
<protein>
    <recommendedName>
        <fullName evidence="3">50S ribosomal protein L7/L12</fullName>
    </recommendedName>
</protein>
<dbReference type="InterPro" id="IPR036235">
    <property type="entry name" value="Ribosomal_bL12_oligo_N_sf"/>
</dbReference>
<sequence>MADVPKLLEELSSLTLLEATELAEILKKKWRPPEVSLADIKRDLPHWPDAVIELWLFYLANRSAGDTGWPPPEPLGNHAWAAILGYRPLSWWREVSWKRETTDCGFANLCPGTKVIVAQVLMEKASGTIDEETGRRFKKGADYLMKNGVFEKPLVAIRLPDGLSILDGNHRISAFCGLQETPAELLEPRGLKKPALEQDLWIGTHNGGEVPLDYPPGL</sequence>
<reference evidence="4 5" key="1">
    <citation type="submission" date="2019-03" db="EMBL/GenBank/DDBJ databases">
        <title>Bradyrhizobium diversity isolated from nodules of Chamaecrista fasciculata.</title>
        <authorList>
            <person name="Klepa M.S."/>
            <person name="Urquiaga M.O."/>
            <person name="Hungria M."/>
            <person name="Delamuta J.R."/>
        </authorList>
    </citation>
    <scope>NUCLEOTIDE SEQUENCE [LARGE SCALE GENOMIC DNA]</scope>
    <source>
        <strain evidence="4 5">CNPSo 3448</strain>
    </source>
</reference>
<name>A0A4Y9LNS8_9BRAD</name>
<evidence type="ECO:0000256" key="3">
    <source>
        <dbReference type="ARBA" id="ARBA00035412"/>
    </source>
</evidence>
<dbReference type="GO" id="GO:0006412">
    <property type="term" value="P:translation"/>
    <property type="evidence" value="ECO:0007669"/>
    <property type="project" value="InterPro"/>
</dbReference>
<dbReference type="OrthoDB" id="8215746at2"/>
<keyword evidence="1" id="KW-0689">Ribosomal protein</keyword>
<evidence type="ECO:0000256" key="1">
    <source>
        <dbReference type="ARBA" id="ARBA00022980"/>
    </source>
</evidence>
<organism evidence="4 5">
    <name type="scientific">Bradyrhizobium niftali</name>
    <dbReference type="NCBI Taxonomy" id="2560055"/>
    <lineage>
        <taxon>Bacteria</taxon>
        <taxon>Pseudomonadati</taxon>
        <taxon>Pseudomonadota</taxon>
        <taxon>Alphaproteobacteria</taxon>
        <taxon>Hyphomicrobiales</taxon>
        <taxon>Nitrobacteraceae</taxon>
        <taxon>Bradyrhizobium</taxon>
    </lineage>
</organism>
<dbReference type="Proteomes" id="UP000297966">
    <property type="component" value="Unassembled WGS sequence"/>
</dbReference>
<dbReference type="AlphaFoldDB" id="A0A4Y9LNS8"/>
<dbReference type="RefSeq" id="WP_135177705.1">
    <property type="nucleotide sequence ID" value="NZ_SPQT01000024.1"/>
</dbReference>
<dbReference type="GO" id="GO:0003735">
    <property type="term" value="F:structural constituent of ribosome"/>
    <property type="evidence" value="ECO:0007669"/>
    <property type="project" value="InterPro"/>
</dbReference>
<accession>A0A4Y9LNS8</accession>
<comment type="caution">
    <text evidence="4">The sequence shown here is derived from an EMBL/GenBank/DDBJ whole genome shotgun (WGS) entry which is preliminary data.</text>
</comment>
<dbReference type="EMBL" id="SPQT01000024">
    <property type="protein sequence ID" value="TFV43372.1"/>
    <property type="molecule type" value="Genomic_DNA"/>
</dbReference>
<dbReference type="GO" id="GO:0005840">
    <property type="term" value="C:ribosome"/>
    <property type="evidence" value="ECO:0007669"/>
    <property type="project" value="UniProtKB-KW"/>
</dbReference>
<proteinExistence type="predicted"/>
<evidence type="ECO:0000313" key="4">
    <source>
        <dbReference type="EMBL" id="TFV43372.1"/>
    </source>
</evidence>
<gene>
    <name evidence="4" type="ORF">E4K65_33190</name>
</gene>
<evidence type="ECO:0000256" key="2">
    <source>
        <dbReference type="ARBA" id="ARBA00023274"/>
    </source>
</evidence>
<keyword evidence="2" id="KW-0687">Ribonucleoprotein</keyword>
<evidence type="ECO:0000313" key="5">
    <source>
        <dbReference type="Proteomes" id="UP000297966"/>
    </source>
</evidence>